<protein>
    <submittedName>
        <fullName evidence="9">Iron chelate uptake ABC transporter family permease subunit</fullName>
    </submittedName>
</protein>
<dbReference type="InterPro" id="IPR037294">
    <property type="entry name" value="ABC_BtuC-like"/>
</dbReference>
<dbReference type="Gene3D" id="1.10.3470.10">
    <property type="entry name" value="ABC transporter involved in vitamin B12 uptake, BtuC"/>
    <property type="match status" value="1"/>
</dbReference>
<reference evidence="9 10" key="1">
    <citation type="submission" date="2020-08" db="EMBL/GenBank/DDBJ databases">
        <title>A Genomic Blueprint of the Chicken Gut Microbiome.</title>
        <authorList>
            <person name="Gilroy R."/>
            <person name="Ravi A."/>
            <person name="Getino M."/>
            <person name="Pursley I."/>
            <person name="Horton D.L."/>
            <person name="Alikhan N.-F."/>
            <person name="Baker D."/>
            <person name="Gharbi K."/>
            <person name="Hall N."/>
            <person name="Watson M."/>
            <person name="Adriaenssens E.M."/>
            <person name="Foster-Nyarko E."/>
            <person name="Jarju S."/>
            <person name="Secka A."/>
            <person name="Antonio M."/>
            <person name="Oren A."/>
            <person name="Chaudhuri R."/>
            <person name="La Ragione R.M."/>
            <person name="Hildebrand F."/>
            <person name="Pallen M.J."/>
        </authorList>
    </citation>
    <scope>NUCLEOTIDE SEQUENCE [LARGE SCALE GENOMIC DNA]</scope>
    <source>
        <strain evidence="9 10">Sa3CVN1</strain>
    </source>
</reference>
<keyword evidence="3" id="KW-0813">Transport</keyword>
<accession>A0ABR8PSS2</accession>
<comment type="caution">
    <text evidence="9">The sequence shown here is derived from an EMBL/GenBank/DDBJ whole genome shotgun (WGS) entry which is preliminary data.</text>
</comment>
<comment type="similarity">
    <text evidence="2">Belongs to the binding-protein-dependent transport system permease family. FecCD subfamily.</text>
</comment>
<evidence type="ECO:0000256" key="1">
    <source>
        <dbReference type="ARBA" id="ARBA00004651"/>
    </source>
</evidence>
<dbReference type="EMBL" id="JACSRA010000009">
    <property type="protein sequence ID" value="MBD7911198.1"/>
    <property type="molecule type" value="Genomic_DNA"/>
</dbReference>
<name>A0ABR8PSS2_9CLOT</name>
<evidence type="ECO:0000313" key="9">
    <source>
        <dbReference type="EMBL" id="MBD7911198.1"/>
    </source>
</evidence>
<keyword evidence="4" id="KW-1003">Cell membrane</keyword>
<feature type="transmembrane region" description="Helical" evidence="8">
    <location>
        <begin position="108"/>
        <end position="127"/>
    </location>
</feature>
<comment type="subcellular location">
    <subcellularLocation>
        <location evidence="1">Cell membrane</location>
        <topology evidence="1">Multi-pass membrane protein</topology>
    </subcellularLocation>
</comment>
<feature type="transmembrane region" description="Helical" evidence="8">
    <location>
        <begin position="46"/>
        <end position="66"/>
    </location>
</feature>
<evidence type="ECO:0000256" key="2">
    <source>
        <dbReference type="ARBA" id="ARBA00007935"/>
    </source>
</evidence>
<keyword evidence="6 8" id="KW-1133">Transmembrane helix</keyword>
<evidence type="ECO:0000256" key="6">
    <source>
        <dbReference type="ARBA" id="ARBA00022989"/>
    </source>
</evidence>
<keyword evidence="10" id="KW-1185">Reference proteome</keyword>
<feature type="transmembrane region" description="Helical" evidence="8">
    <location>
        <begin position="6"/>
        <end position="25"/>
    </location>
</feature>
<feature type="transmembrane region" description="Helical" evidence="8">
    <location>
        <begin position="264"/>
        <end position="285"/>
    </location>
</feature>
<keyword evidence="5 8" id="KW-0812">Transmembrane</keyword>
<evidence type="ECO:0000256" key="5">
    <source>
        <dbReference type="ARBA" id="ARBA00022692"/>
    </source>
</evidence>
<feature type="transmembrane region" description="Helical" evidence="8">
    <location>
        <begin position="219"/>
        <end position="252"/>
    </location>
</feature>
<evidence type="ECO:0000256" key="8">
    <source>
        <dbReference type="SAM" id="Phobius"/>
    </source>
</evidence>
<dbReference type="PANTHER" id="PTHR30472">
    <property type="entry name" value="FERRIC ENTEROBACTIN TRANSPORT SYSTEM PERMEASE PROTEIN"/>
    <property type="match status" value="1"/>
</dbReference>
<feature type="transmembrane region" description="Helical" evidence="8">
    <location>
        <begin position="181"/>
        <end position="199"/>
    </location>
</feature>
<proteinExistence type="inferred from homology"/>
<dbReference type="Pfam" id="PF01032">
    <property type="entry name" value="FecCD"/>
    <property type="match status" value="1"/>
</dbReference>
<feature type="transmembrane region" description="Helical" evidence="8">
    <location>
        <begin position="133"/>
        <end position="155"/>
    </location>
</feature>
<dbReference type="RefSeq" id="WP_191768119.1">
    <property type="nucleotide sequence ID" value="NZ_JACSRA010000009.1"/>
</dbReference>
<evidence type="ECO:0000256" key="4">
    <source>
        <dbReference type="ARBA" id="ARBA00022475"/>
    </source>
</evidence>
<dbReference type="PANTHER" id="PTHR30472:SF27">
    <property type="entry name" value="PETROBACTIN IMPORT SYSTEM PERMEASE PROTEIN YCLN"/>
    <property type="match status" value="1"/>
</dbReference>
<feature type="transmembrane region" description="Helical" evidence="8">
    <location>
        <begin position="291"/>
        <end position="310"/>
    </location>
</feature>
<keyword evidence="7 8" id="KW-0472">Membrane</keyword>
<organism evidence="9 10">
    <name type="scientific">Clostridium cibarium</name>
    <dbReference type="NCBI Taxonomy" id="2762247"/>
    <lineage>
        <taxon>Bacteria</taxon>
        <taxon>Bacillati</taxon>
        <taxon>Bacillota</taxon>
        <taxon>Clostridia</taxon>
        <taxon>Eubacteriales</taxon>
        <taxon>Clostridiaceae</taxon>
        <taxon>Clostridium</taxon>
    </lineage>
</organism>
<evidence type="ECO:0000256" key="3">
    <source>
        <dbReference type="ARBA" id="ARBA00022448"/>
    </source>
</evidence>
<evidence type="ECO:0000313" key="10">
    <source>
        <dbReference type="Proteomes" id="UP000627781"/>
    </source>
</evidence>
<sequence>MKIRYLVISLIILSIISIFIGSKDIKIIDLLSFEKDKLEILILSRIPRLISILAAGTSIAVSGLIMQQISRNSFVSPTTGATEDSAKFGILVSIILFPSAGYFSKMIICFIFSLAGTFLFMYILRKIKFKNDIFVPLIGIMLGAIIESINTFFAYKFDVIQNIESWAQGNFSMIIKDRYELVYLSIPLMIIAYLFANKFTISGMGKEFSKNLGLDYNKVVNIGVVIVALISSIMIIIVGKIPFLGLIIPNIIRIYNGDNLKENFVSTSLFGAVFLLFCDILGRLIIYPYEIPIGLMVVVIGSGVFLYLLFRRKLT</sequence>
<dbReference type="CDD" id="cd06550">
    <property type="entry name" value="TM_ABC_iron-siderophores_like"/>
    <property type="match status" value="1"/>
</dbReference>
<gene>
    <name evidence="9" type="ORF">H9661_07500</name>
</gene>
<dbReference type="InterPro" id="IPR000522">
    <property type="entry name" value="ABC_transptr_permease_BtuC"/>
</dbReference>
<evidence type="ECO:0000256" key="7">
    <source>
        <dbReference type="ARBA" id="ARBA00023136"/>
    </source>
</evidence>
<dbReference type="SUPFAM" id="SSF81345">
    <property type="entry name" value="ABC transporter involved in vitamin B12 uptake, BtuC"/>
    <property type="match status" value="1"/>
</dbReference>
<dbReference type="Proteomes" id="UP000627781">
    <property type="component" value="Unassembled WGS sequence"/>
</dbReference>